<dbReference type="Gene3D" id="3.40.50.150">
    <property type="entry name" value="Vaccinia Virus protein VP39"/>
    <property type="match status" value="1"/>
</dbReference>
<sequence length="348" mass="39735">MQEGDSVDEYFRSYEELNVHHLMLDDNPRTFAYRKAIFEWREKFKNKVVMDVGAGTGILSIFCAQAGAKKVYAVEASKLAILAKEVVIENNFENVVQVIHNKVEDLDANVIEKVDILVSEWMGFYLVHEGMLNSVIVARDRYLKPEGFMFPSIAKLYAAPCQLPSFFDFWNNVYGVSMKCVGKKYRETKPLKPEVLTVKPQDLLSEGKLIAWLDLKEVSDEDLSHLGGNEWVFPCTKDGNYQGACIWFVVEFPNGSELPTSPMDEETHWKQTVIVLPSTIDVKKGEAIAFKMFLHHDLVNSRRYNIEFIMLDPADAEHDIPCSCNMPKCIVTRAYIQEHVNNPPISRV</sequence>
<dbReference type="InterPro" id="IPR025799">
    <property type="entry name" value="Arg_MeTrfase"/>
</dbReference>
<dbReference type="AlphaFoldDB" id="A0AAJ7RTW7"/>
<dbReference type="CTD" id="34528"/>
<evidence type="ECO:0000256" key="4">
    <source>
        <dbReference type="ARBA" id="ARBA00022691"/>
    </source>
</evidence>
<dbReference type="KEGG" id="ccin:107273485"/>
<dbReference type="Proteomes" id="UP000694920">
    <property type="component" value="Unplaced"/>
</dbReference>
<feature type="domain" description="Protein arginine N-methyltransferase" evidence="7">
    <location>
        <begin position="154"/>
        <end position="307"/>
    </location>
</feature>
<reference evidence="9" key="1">
    <citation type="submission" date="2025-08" db="UniProtKB">
        <authorList>
            <consortium name="RefSeq"/>
        </authorList>
    </citation>
    <scope>IDENTIFICATION</scope>
</reference>
<dbReference type="EC" id="2.1.1.319" evidence="1"/>
<dbReference type="GO" id="GO:0005634">
    <property type="term" value="C:nucleus"/>
    <property type="evidence" value="ECO:0007669"/>
    <property type="project" value="TreeGrafter"/>
</dbReference>
<evidence type="ECO:0000256" key="6">
    <source>
        <dbReference type="PROSITE-ProRule" id="PRU01015"/>
    </source>
</evidence>
<evidence type="ECO:0000256" key="2">
    <source>
        <dbReference type="ARBA" id="ARBA00022603"/>
    </source>
</evidence>
<evidence type="ECO:0000313" key="8">
    <source>
        <dbReference type="Proteomes" id="UP000694920"/>
    </source>
</evidence>
<dbReference type="InterPro" id="IPR055135">
    <property type="entry name" value="PRMT_dom"/>
</dbReference>
<dbReference type="PANTHER" id="PTHR11006:SF122">
    <property type="entry name" value="ARGININE METHYLTRANSFERASE 8"/>
    <property type="match status" value="1"/>
</dbReference>
<proteinExistence type="predicted"/>
<accession>A0AAJ7RTW7</accession>
<keyword evidence="8" id="KW-1185">Reference proteome</keyword>
<dbReference type="Gene3D" id="2.70.160.11">
    <property type="entry name" value="Hnrnp arginine n-methyltransferase1"/>
    <property type="match status" value="1"/>
</dbReference>
<dbReference type="InterPro" id="IPR029063">
    <property type="entry name" value="SAM-dependent_MTases_sf"/>
</dbReference>
<dbReference type="GeneID" id="107273485"/>
<keyword evidence="2 6" id="KW-0489">Methyltransferase</keyword>
<comment type="catalytic activity">
    <reaction evidence="5">
        <text>L-arginyl-[protein] + S-adenosyl-L-methionine = N(omega)-methyl-L-arginyl-[protein] + S-adenosyl-L-homocysteine + H(+)</text>
        <dbReference type="Rhea" id="RHEA:48100"/>
        <dbReference type="Rhea" id="RHEA-COMP:10532"/>
        <dbReference type="Rhea" id="RHEA-COMP:11990"/>
        <dbReference type="ChEBI" id="CHEBI:15378"/>
        <dbReference type="ChEBI" id="CHEBI:29965"/>
        <dbReference type="ChEBI" id="CHEBI:57856"/>
        <dbReference type="ChEBI" id="CHEBI:59789"/>
        <dbReference type="ChEBI" id="CHEBI:65280"/>
    </reaction>
    <physiologicalReaction direction="left-to-right" evidence="5">
        <dbReference type="Rhea" id="RHEA:48101"/>
    </physiologicalReaction>
</comment>
<evidence type="ECO:0000259" key="7">
    <source>
        <dbReference type="Pfam" id="PF22528"/>
    </source>
</evidence>
<dbReference type="CDD" id="cd02440">
    <property type="entry name" value="AdoMet_MTases"/>
    <property type="match status" value="1"/>
</dbReference>
<keyword evidence="4 6" id="KW-0949">S-adenosyl-L-methionine</keyword>
<dbReference type="FunFam" id="3.40.50.150:FF:000003">
    <property type="entry name" value="Blast:Protein arginine N-methyltransferase 1"/>
    <property type="match status" value="1"/>
</dbReference>
<gene>
    <name evidence="9" type="primary">LOC107273485</name>
</gene>
<dbReference type="PROSITE" id="PS51678">
    <property type="entry name" value="SAM_MT_PRMT"/>
    <property type="match status" value="1"/>
</dbReference>
<dbReference type="SUPFAM" id="SSF53335">
    <property type="entry name" value="S-adenosyl-L-methionine-dependent methyltransferases"/>
    <property type="match status" value="1"/>
</dbReference>
<dbReference type="GO" id="GO:0035242">
    <property type="term" value="F:protein-arginine omega-N asymmetric methyltransferase activity"/>
    <property type="evidence" value="ECO:0007669"/>
    <property type="project" value="UniProtKB-EC"/>
</dbReference>
<dbReference type="RefSeq" id="XP_024946605.1">
    <property type="nucleotide sequence ID" value="XM_025090837.1"/>
</dbReference>
<name>A0AAJ7RTW7_CEPCN</name>
<evidence type="ECO:0000256" key="3">
    <source>
        <dbReference type="ARBA" id="ARBA00022679"/>
    </source>
</evidence>
<evidence type="ECO:0000313" key="9">
    <source>
        <dbReference type="RefSeq" id="XP_024946605.1"/>
    </source>
</evidence>
<keyword evidence="3 6" id="KW-0808">Transferase</keyword>
<dbReference type="PANTHER" id="PTHR11006">
    <property type="entry name" value="PROTEIN ARGININE N-METHYLTRANSFERASE"/>
    <property type="match status" value="1"/>
</dbReference>
<dbReference type="Pfam" id="PF06325">
    <property type="entry name" value="PrmA"/>
    <property type="match status" value="1"/>
</dbReference>
<evidence type="ECO:0000256" key="5">
    <source>
        <dbReference type="ARBA" id="ARBA00049303"/>
    </source>
</evidence>
<protein>
    <recommendedName>
        <fullName evidence="1">type I protein arginine methyltransferase</fullName>
        <ecNumber evidence="1">2.1.1.319</ecNumber>
    </recommendedName>
</protein>
<dbReference type="Pfam" id="PF22528">
    <property type="entry name" value="PRMT_C"/>
    <property type="match status" value="1"/>
</dbReference>
<dbReference type="GO" id="GO:0032259">
    <property type="term" value="P:methylation"/>
    <property type="evidence" value="ECO:0007669"/>
    <property type="project" value="UniProtKB-KW"/>
</dbReference>
<evidence type="ECO:0000256" key="1">
    <source>
        <dbReference type="ARBA" id="ARBA00011925"/>
    </source>
</evidence>
<dbReference type="GO" id="GO:0035241">
    <property type="term" value="F:protein-arginine omega-N monomethyltransferase activity"/>
    <property type="evidence" value="ECO:0007669"/>
    <property type="project" value="TreeGrafter"/>
</dbReference>
<organism evidence="8 9">
    <name type="scientific">Cephus cinctus</name>
    <name type="common">Wheat stem sawfly</name>
    <dbReference type="NCBI Taxonomy" id="211228"/>
    <lineage>
        <taxon>Eukaryota</taxon>
        <taxon>Metazoa</taxon>
        <taxon>Ecdysozoa</taxon>
        <taxon>Arthropoda</taxon>
        <taxon>Hexapoda</taxon>
        <taxon>Insecta</taxon>
        <taxon>Pterygota</taxon>
        <taxon>Neoptera</taxon>
        <taxon>Endopterygota</taxon>
        <taxon>Hymenoptera</taxon>
        <taxon>Cephoidea</taxon>
        <taxon>Cephidae</taxon>
        <taxon>Cephus</taxon>
    </lineage>
</organism>
<dbReference type="GO" id="GO:0042054">
    <property type="term" value="F:histone methyltransferase activity"/>
    <property type="evidence" value="ECO:0007669"/>
    <property type="project" value="TreeGrafter"/>
</dbReference>